<dbReference type="EMBL" id="KE561025">
    <property type="protein sequence ID" value="EPZ33867.1"/>
    <property type="molecule type" value="Genomic_DNA"/>
</dbReference>
<dbReference type="PROSITE" id="PS50002">
    <property type="entry name" value="SH3"/>
    <property type="match status" value="1"/>
</dbReference>
<sequence length="217" mass="24101">MSSTTAPPPVNRRNKPNINVIKANKNYKPINAGELEIYEGDILCVIDNSSNQQYWTCKCGSNIGLVPVSYMHEEAEMIENPMHEAAKRCNFELVEDYINIGLSVNALDKSGCTPLHWACRSGYKDIVQLLLSNGCLPNTQLNKMGDTPLHLASYGGHSEIAKILLQCTDINTETLNNEGKTALELAKNDSVGAIIQKHVMSFNREDLNENEEQSDFD</sequence>
<dbReference type="STRING" id="988480.A0A075AYS6"/>
<dbReference type="Gene3D" id="2.30.30.40">
    <property type="entry name" value="SH3 Domains"/>
    <property type="match status" value="1"/>
</dbReference>
<proteinExistence type="predicted"/>
<keyword evidence="1 5" id="KW-0728">SH3 domain</keyword>
<dbReference type="GO" id="GO:0004842">
    <property type="term" value="F:ubiquitin-protein transferase activity"/>
    <property type="evidence" value="ECO:0007669"/>
    <property type="project" value="TreeGrafter"/>
</dbReference>
<protein>
    <submittedName>
        <fullName evidence="8">Ankyrin</fullName>
    </submittedName>
</protein>
<dbReference type="Pfam" id="PF14604">
    <property type="entry name" value="SH3_9"/>
    <property type="match status" value="1"/>
</dbReference>
<accession>A0A075AYS6</accession>
<keyword evidence="9" id="KW-1185">Reference proteome</keyword>
<keyword evidence="2" id="KW-0677">Repeat</keyword>
<dbReference type="HOGENOM" id="CLU_092255_0_0_1"/>
<dbReference type="SUPFAM" id="SSF50044">
    <property type="entry name" value="SH3-domain"/>
    <property type="match status" value="1"/>
</dbReference>
<evidence type="ECO:0000256" key="3">
    <source>
        <dbReference type="ARBA" id="ARBA00023043"/>
    </source>
</evidence>
<evidence type="ECO:0000256" key="2">
    <source>
        <dbReference type="ARBA" id="ARBA00022737"/>
    </source>
</evidence>
<dbReference type="OMA" id="XARTDLR"/>
<reference evidence="8" key="3">
    <citation type="submission" date="2018-08" db="EMBL/GenBank/DDBJ databases">
        <title>Leveraging single-cell genomics to expand the Fungal Tree of Life.</title>
        <authorList>
            <consortium name="DOE Joint Genome Institute"/>
            <person name="Ahrendt S.R."/>
            <person name="Quandt C.A."/>
            <person name="Ciobanu D."/>
            <person name="Clum A."/>
            <person name="Salamov A."/>
            <person name="Andreopoulos B."/>
            <person name="Cheng J.-F."/>
            <person name="Woyke T."/>
            <person name="Pelin A."/>
            <person name="Henrissat B."/>
            <person name="Reynolds N."/>
            <person name="Benny G.L."/>
            <person name="Smith M.E."/>
            <person name="James T.Y."/>
            <person name="Grigoriev I.V."/>
        </authorList>
    </citation>
    <scope>NUCLEOTIDE SEQUENCE</scope>
    <source>
        <strain evidence="8">CSF55</strain>
    </source>
</reference>
<evidence type="ECO:0000313" key="7">
    <source>
        <dbReference type="EMBL" id="EPZ33867.1"/>
    </source>
</evidence>
<dbReference type="AlphaFoldDB" id="A0A075AYS6"/>
<dbReference type="SMART" id="SM00248">
    <property type="entry name" value="ANK"/>
    <property type="match status" value="3"/>
</dbReference>
<gene>
    <name evidence="7" type="ORF">O9G_003975</name>
    <name evidence="8" type="ORF">ROZALSC1DRAFT_28964</name>
</gene>
<evidence type="ECO:0000256" key="5">
    <source>
        <dbReference type="PROSITE-ProRule" id="PRU00192"/>
    </source>
</evidence>
<dbReference type="Proteomes" id="UP000030755">
    <property type="component" value="Unassembled WGS sequence"/>
</dbReference>
<dbReference type="EMBL" id="ML005223">
    <property type="protein sequence ID" value="RKP19434.1"/>
    <property type="molecule type" value="Genomic_DNA"/>
</dbReference>
<dbReference type="PANTHER" id="PTHR24171">
    <property type="entry name" value="ANKYRIN REPEAT DOMAIN-CONTAINING PROTEIN 39-RELATED"/>
    <property type="match status" value="1"/>
</dbReference>
<organism evidence="7 9">
    <name type="scientific">Rozella allomycis (strain CSF55)</name>
    <dbReference type="NCBI Taxonomy" id="988480"/>
    <lineage>
        <taxon>Eukaryota</taxon>
        <taxon>Fungi</taxon>
        <taxon>Fungi incertae sedis</taxon>
        <taxon>Cryptomycota</taxon>
        <taxon>Cryptomycota incertae sedis</taxon>
        <taxon>Rozella</taxon>
    </lineage>
</organism>
<dbReference type="InterPro" id="IPR036770">
    <property type="entry name" value="Ankyrin_rpt-contain_sf"/>
</dbReference>
<dbReference type="PROSITE" id="PS50088">
    <property type="entry name" value="ANK_REPEAT"/>
    <property type="match status" value="2"/>
</dbReference>
<evidence type="ECO:0000259" key="6">
    <source>
        <dbReference type="PROSITE" id="PS50002"/>
    </source>
</evidence>
<feature type="repeat" description="ANK" evidence="4">
    <location>
        <begin position="110"/>
        <end position="142"/>
    </location>
</feature>
<evidence type="ECO:0000313" key="10">
    <source>
        <dbReference type="Proteomes" id="UP000281549"/>
    </source>
</evidence>
<dbReference type="PROSITE" id="PS50297">
    <property type="entry name" value="ANK_REP_REGION"/>
    <property type="match status" value="2"/>
</dbReference>
<dbReference type="SUPFAM" id="SSF48403">
    <property type="entry name" value="Ankyrin repeat"/>
    <property type="match status" value="1"/>
</dbReference>
<dbReference type="Gene3D" id="1.25.40.20">
    <property type="entry name" value="Ankyrin repeat-containing domain"/>
    <property type="match status" value="1"/>
</dbReference>
<evidence type="ECO:0000313" key="9">
    <source>
        <dbReference type="Proteomes" id="UP000030755"/>
    </source>
</evidence>
<dbReference type="InterPro" id="IPR002110">
    <property type="entry name" value="Ankyrin_rpt"/>
</dbReference>
<dbReference type="InterPro" id="IPR036028">
    <property type="entry name" value="SH3-like_dom_sf"/>
</dbReference>
<feature type="domain" description="SH3" evidence="6">
    <location>
        <begin position="16"/>
        <end position="76"/>
    </location>
</feature>
<dbReference type="InterPro" id="IPR001452">
    <property type="entry name" value="SH3_domain"/>
</dbReference>
<keyword evidence="3 4" id="KW-0040">ANK repeat</keyword>
<feature type="repeat" description="ANK" evidence="4">
    <location>
        <begin position="144"/>
        <end position="166"/>
    </location>
</feature>
<reference evidence="7 9" key="1">
    <citation type="journal article" date="2013" name="Curr. Biol.">
        <title>Shared signatures of parasitism and phylogenomics unite Cryptomycota and microsporidia.</title>
        <authorList>
            <person name="James T.Y."/>
            <person name="Pelin A."/>
            <person name="Bonen L."/>
            <person name="Ahrendt S."/>
            <person name="Sain D."/>
            <person name="Corradi N."/>
            <person name="Stajich J.E."/>
        </authorList>
    </citation>
    <scope>NUCLEOTIDE SEQUENCE [LARGE SCALE GENOMIC DNA]</scope>
    <source>
        <strain evidence="7 9">CSF55</strain>
        <strain evidence="7 9">CSF55</strain>
    </source>
</reference>
<reference evidence="10" key="2">
    <citation type="journal article" date="2018" name="Nat. Microbiol.">
        <title>Leveraging single-cell genomics to expand the fungal tree of life.</title>
        <authorList>
            <person name="Ahrendt S.R."/>
            <person name="Quandt C.A."/>
            <person name="Ciobanu D."/>
            <person name="Clum A."/>
            <person name="Salamov A."/>
            <person name="Andreopoulos B."/>
            <person name="Cheng J.F."/>
            <person name="Woyke T."/>
            <person name="Pelin A."/>
            <person name="Henrissat B."/>
            <person name="Reynolds N.K."/>
            <person name="Benny G.L."/>
            <person name="Smith M.E."/>
            <person name="James T.Y."/>
            <person name="Grigoriev I.V."/>
        </authorList>
    </citation>
    <scope>NUCLEOTIDE SEQUENCE [LARGE SCALE GENOMIC DNA]</scope>
    <source>
        <strain evidence="10">CSF55</strain>
    </source>
</reference>
<evidence type="ECO:0000256" key="1">
    <source>
        <dbReference type="ARBA" id="ARBA00022443"/>
    </source>
</evidence>
<dbReference type="Pfam" id="PF13637">
    <property type="entry name" value="Ank_4"/>
    <property type="match status" value="1"/>
</dbReference>
<dbReference type="SMART" id="SM00326">
    <property type="entry name" value="SH3"/>
    <property type="match status" value="1"/>
</dbReference>
<evidence type="ECO:0000256" key="4">
    <source>
        <dbReference type="PROSITE-ProRule" id="PRU00023"/>
    </source>
</evidence>
<dbReference type="GO" id="GO:0085020">
    <property type="term" value="P:protein K6-linked ubiquitination"/>
    <property type="evidence" value="ECO:0007669"/>
    <property type="project" value="TreeGrafter"/>
</dbReference>
<name>A0A075AYS6_ROZAC</name>
<evidence type="ECO:0000313" key="8">
    <source>
        <dbReference type="EMBL" id="RKP19434.1"/>
    </source>
</evidence>
<dbReference type="OrthoDB" id="2093799at2759"/>
<dbReference type="Proteomes" id="UP000281549">
    <property type="component" value="Unassembled WGS sequence"/>
</dbReference>
<dbReference type="PANTHER" id="PTHR24171:SF8">
    <property type="entry name" value="BRCA1-ASSOCIATED RING DOMAIN PROTEIN 1"/>
    <property type="match status" value="1"/>
</dbReference>